<keyword evidence="6 10" id="KW-0547">Nucleotide-binding</keyword>
<keyword evidence="4 10" id="KW-0808">Transferase</keyword>
<dbReference type="Gene3D" id="1.10.20.140">
    <property type="match status" value="1"/>
</dbReference>
<evidence type="ECO:0000313" key="14">
    <source>
        <dbReference type="EMBL" id="ROR93868.1"/>
    </source>
</evidence>
<dbReference type="InterPro" id="IPR039657">
    <property type="entry name" value="Dimethylallyltransferase"/>
</dbReference>
<dbReference type="NCBIfam" id="TIGR00174">
    <property type="entry name" value="miaA"/>
    <property type="match status" value="1"/>
</dbReference>
<dbReference type="AlphaFoldDB" id="A0A3N2D2I3"/>
<comment type="caution">
    <text evidence="14">The sequence shown here is derived from an EMBL/GenBank/DDBJ whole genome shotgun (WGS) entry which is preliminary data.</text>
</comment>
<evidence type="ECO:0000256" key="1">
    <source>
        <dbReference type="ARBA" id="ARBA00001946"/>
    </source>
</evidence>
<feature type="site" description="Interaction with substrate tRNA" evidence="10">
    <location>
        <position position="103"/>
    </location>
</feature>
<dbReference type="SUPFAM" id="SSF52540">
    <property type="entry name" value="P-loop containing nucleoside triphosphate hydrolases"/>
    <property type="match status" value="2"/>
</dbReference>
<dbReference type="PANTHER" id="PTHR11088:SF60">
    <property type="entry name" value="TRNA DIMETHYLALLYLTRANSFERASE"/>
    <property type="match status" value="1"/>
</dbReference>
<evidence type="ECO:0000256" key="3">
    <source>
        <dbReference type="ARBA" id="ARBA00005842"/>
    </source>
</evidence>
<dbReference type="EC" id="2.5.1.75" evidence="10"/>
<organism evidence="14 15">
    <name type="scientific">Salana multivorans</name>
    <dbReference type="NCBI Taxonomy" id="120377"/>
    <lineage>
        <taxon>Bacteria</taxon>
        <taxon>Bacillati</taxon>
        <taxon>Actinomycetota</taxon>
        <taxon>Actinomycetes</taxon>
        <taxon>Micrococcales</taxon>
        <taxon>Beutenbergiaceae</taxon>
        <taxon>Salana</taxon>
    </lineage>
</organism>
<evidence type="ECO:0000256" key="12">
    <source>
        <dbReference type="RuleBase" id="RU003784"/>
    </source>
</evidence>
<dbReference type="Pfam" id="PF01715">
    <property type="entry name" value="IPPT"/>
    <property type="match status" value="1"/>
</dbReference>
<dbReference type="HAMAP" id="MF_00185">
    <property type="entry name" value="IPP_trans"/>
    <property type="match status" value="1"/>
</dbReference>
<feature type="binding site" evidence="10">
    <location>
        <begin position="12"/>
        <end position="19"/>
    </location>
    <ligand>
        <name>ATP</name>
        <dbReference type="ChEBI" id="CHEBI:30616"/>
    </ligand>
</feature>
<dbReference type="PANTHER" id="PTHR11088">
    <property type="entry name" value="TRNA DIMETHYLALLYLTRANSFERASE"/>
    <property type="match status" value="1"/>
</dbReference>
<dbReference type="FunFam" id="1.10.20.140:FF:000001">
    <property type="entry name" value="tRNA dimethylallyltransferase"/>
    <property type="match status" value="1"/>
</dbReference>
<evidence type="ECO:0000256" key="5">
    <source>
        <dbReference type="ARBA" id="ARBA00022694"/>
    </source>
</evidence>
<evidence type="ECO:0000256" key="8">
    <source>
        <dbReference type="ARBA" id="ARBA00022842"/>
    </source>
</evidence>
<keyword evidence="8 10" id="KW-0460">Magnesium</keyword>
<evidence type="ECO:0000256" key="7">
    <source>
        <dbReference type="ARBA" id="ARBA00022840"/>
    </source>
</evidence>
<evidence type="ECO:0000256" key="9">
    <source>
        <dbReference type="ARBA" id="ARBA00049563"/>
    </source>
</evidence>
<dbReference type="Gene3D" id="3.40.50.300">
    <property type="entry name" value="P-loop containing nucleotide triphosphate hydrolases"/>
    <property type="match status" value="1"/>
</dbReference>
<keyword evidence="7 10" id="KW-0067">ATP-binding</keyword>
<evidence type="ECO:0000256" key="2">
    <source>
        <dbReference type="ARBA" id="ARBA00003213"/>
    </source>
</evidence>
<comment type="catalytic activity">
    <reaction evidence="9 10 11">
        <text>adenosine(37) in tRNA + dimethylallyl diphosphate = N(6)-dimethylallyladenosine(37) in tRNA + diphosphate</text>
        <dbReference type="Rhea" id="RHEA:26482"/>
        <dbReference type="Rhea" id="RHEA-COMP:10162"/>
        <dbReference type="Rhea" id="RHEA-COMP:10375"/>
        <dbReference type="ChEBI" id="CHEBI:33019"/>
        <dbReference type="ChEBI" id="CHEBI:57623"/>
        <dbReference type="ChEBI" id="CHEBI:74411"/>
        <dbReference type="ChEBI" id="CHEBI:74415"/>
        <dbReference type="EC" id="2.5.1.75"/>
    </reaction>
</comment>
<comment type="caution">
    <text evidence="10">Lacks conserved residue(s) required for the propagation of feature annotation.</text>
</comment>
<dbReference type="InterPro" id="IPR018022">
    <property type="entry name" value="IPT"/>
</dbReference>
<evidence type="ECO:0000256" key="13">
    <source>
        <dbReference type="RuleBase" id="RU003785"/>
    </source>
</evidence>
<gene>
    <name evidence="10" type="primary">miaA</name>
    <name evidence="14" type="ORF">EDD28_3296</name>
</gene>
<accession>A0A3N2D2I3</accession>
<feature type="site" description="Interaction with substrate tRNA" evidence="10">
    <location>
        <position position="124"/>
    </location>
</feature>
<dbReference type="GO" id="GO:0006400">
    <property type="term" value="P:tRNA modification"/>
    <property type="evidence" value="ECO:0007669"/>
    <property type="project" value="TreeGrafter"/>
</dbReference>
<dbReference type="EMBL" id="RKHQ01000002">
    <property type="protein sequence ID" value="ROR93868.1"/>
    <property type="molecule type" value="Genomic_DNA"/>
</dbReference>
<evidence type="ECO:0000256" key="6">
    <source>
        <dbReference type="ARBA" id="ARBA00022741"/>
    </source>
</evidence>
<protein>
    <recommendedName>
        <fullName evidence="10">tRNA dimethylallyltransferase</fullName>
        <ecNumber evidence="10">2.5.1.75</ecNumber>
    </recommendedName>
    <alternativeName>
        <fullName evidence="10">Dimethylallyl diphosphate:tRNA dimethylallyltransferase</fullName>
        <shortName evidence="10">DMAPP:tRNA dimethylallyltransferase</shortName>
        <shortName evidence="10">DMATase</shortName>
    </alternativeName>
    <alternativeName>
        <fullName evidence="10">Isopentenyl-diphosphate:tRNA isopentenyltransferase</fullName>
        <shortName evidence="10">IPP transferase</shortName>
        <shortName evidence="10">IPPT</shortName>
        <shortName evidence="10">IPTase</shortName>
    </alternativeName>
</protein>
<feature type="binding site" evidence="10">
    <location>
        <begin position="14"/>
        <end position="19"/>
    </location>
    <ligand>
        <name>substrate</name>
    </ligand>
</feature>
<evidence type="ECO:0000256" key="4">
    <source>
        <dbReference type="ARBA" id="ARBA00022679"/>
    </source>
</evidence>
<comment type="function">
    <text evidence="2 10 12">Catalyzes the transfer of a dimethylallyl group onto the adenine at position 37 in tRNAs that read codons beginning with uridine, leading to the formation of N6-(dimethylallyl)adenosine (i(6)A).</text>
</comment>
<evidence type="ECO:0000313" key="15">
    <source>
        <dbReference type="Proteomes" id="UP000275356"/>
    </source>
</evidence>
<name>A0A3N2D2I3_9MICO</name>
<dbReference type="InterPro" id="IPR027417">
    <property type="entry name" value="P-loop_NTPase"/>
</dbReference>
<comment type="similarity">
    <text evidence="3 10 13">Belongs to the IPP transferase family.</text>
</comment>
<sequence>MPTTPPVLAVVGPTASGKSRLAIELARRLGGELVNADAMQVYRGMDIGTAKTPPEERGGVPHHLLDVLDVREDASVAWYQTAAAETLAAIGRRGNVPVLAGGSGLYLRSVLDVLDFPATDPDVRARWEAIGAEEGPGLLHERLVRLDPAAAERIGSRNTRRLVRALEVIELTGRPYTATLPQYAYARPALQVALGVPREVLVERIAARAARMFAEGLVEETARLRAAGLEAGVTASRAVGYAQALAVLDGELDVAAAIEATAIATRQVARRQTGWFGRDPRIVWLDGQAGLETQVEEALAAWAALTAPAPSARPRTLDA</sequence>
<dbReference type="GO" id="GO:0005524">
    <property type="term" value="F:ATP binding"/>
    <property type="evidence" value="ECO:0007669"/>
    <property type="project" value="UniProtKB-UniRule"/>
</dbReference>
<reference evidence="14 15" key="1">
    <citation type="submission" date="2018-11" db="EMBL/GenBank/DDBJ databases">
        <title>Sequencing the genomes of 1000 actinobacteria strains.</title>
        <authorList>
            <person name="Klenk H.-P."/>
        </authorList>
    </citation>
    <scope>NUCLEOTIDE SEQUENCE [LARGE SCALE GENOMIC DNA]</scope>
    <source>
        <strain evidence="14 15">DSM 13521</strain>
    </source>
</reference>
<evidence type="ECO:0000256" key="10">
    <source>
        <dbReference type="HAMAP-Rule" id="MF_00185"/>
    </source>
</evidence>
<comment type="cofactor">
    <cofactor evidence="1 10">
        <name>Mg(2+)</name>
        <dbReference type="ChEBI" id="CHEBI:18420"/>
    </cofactor>
</comment>
<dbReference type="OrthoDB" id="9776390at2"/>
<keyword evidence="5 10" id="KW-0819">tRNA processing</keyword>
<comment type="subunit">
    <text evidence="10">Monomer.</text>
</comment>
<evidence type="ECO:0000256" key="11">
    <source>
        <dbReference type="RuleBase" id="RU003783"/>
    </source>
</evidence>
<dbReference type="Proteomes" id="UP000275356">
    <property type="component" value="Unassembled WGS sequence"/>
</dbReference>
<dbReference type="GO" id="GO:0052381">
    <property type="term" value="F:tRNA dimethylallyltransferase activity"/>
    <property type="evidence" value="ECO:0007669"/>
    <property type="project" value="UniProtKB-UniRule"/>
</dbReference>
<dbReference type="RefSeq" id="WP_123740754.1">
    <property type="nucleotide sequence ID" value="NZ_RKHQ01000002.1"/>
</dbReference>
<proteinExistence type="inferred from homology"/>
<keyword evidence="15" id="KW-1185">Reference proteome</keyword>